<dbReference type="Proteomes" id="UP000662814">
    <property type="component" value="Chromosome"/>
</dbReference>
<dbReference type="RefSeq" id="WP_166989297.1">
    <property type="nucleotide sequence ID" value="NZ_CP061169.1"/>
</dbReference>
<evidence type="ECO:0000313" key="1">
    <source>
        <dbReference type="EMBL" id="QPZ39688.1"/>
    </source>
</evidence>
<gene>
    <name evidence="1" type="ORF">HCR76_06485</name>
</gene>
<evidence type="ECO:0000313" key="2">
    <source>
        <dbReference type="Proteomes" id="UP000662814"/>
    </source>
</evidence>
<reference evidence="1 2" key="1">
    <citation type="submission" date="2020-12" db="EMBL/GenBank/DDBJ databases">
        <title>Microbacterium sp. HY060.</title>
        <authorList>
            <person name="Zhou J."/>
        </authorList>
    </citation>
    <scope>NUCLEOTIDE SEQUENCE [LARGE SCALE GENOMIC DNA]</scope>
    <source>
        <strain evidence="1 2">HY60</strain>
    </source>
</reference>
<protein>
    <submittedName>
        <fullName evidence="1">Uncharacterized protein</fullName>
    </submittedName>
</protein>
<dbReference type="EMBL" id="CP061169">
    <property type="protein sequence ID" value="QPZ39688.1"/>
    <property type="molecule type" value="Genomic_DNA"/>
</dbReference>
<name>A0ABX6YLK6_9MICO</name>
<organism evidence="1 2">
    <name type="scientific">Paramicrobacterium chengjingii</name>
    <dbReference type="NCBI Taxonomy" id="2769067"/>
    <lineage>
        <taxon>Bacteria</taxon>
        <taxon>Bacillati</taxon>
        <taxon>Actinomycetota</taxon>
        <taxon>Actinomycetes</taxon>
        <taxon>Micrococcales</taxon>
        <taxon>Microbacteriaceae</taxon>
        <taxon>Paramicrobacterium</taxon>
    </lineage>
</organism>
<sequence>MATVNVNGTEFQMTNSTAEQLRDELARLGPGSTATGASEGNGTNERQAWFRIPYEAAVLIVFDA</sequence>
<accession>A0ABX6YLK6</accession>
<proteinExistence type="predicted"/>
<keyword evidence="2" id="KW-1185">Reference proteome</keyword>